<dbReference type="Pfam" id="PF07534">
    <property type="entry name" value="TLD"/>
    <property type="match status" value="1"/>
</dbReference>
<protein>
    <submittedName>
        <fullName evidence="4">Interferon induced protein 44 like</fullName>
    </submittedName>
    <submittedName>
        <fullName evidence="3">Interferon-induced protein 44-like isoform X2</fullName>
    </submittedName>
</protein>
<dbReference type="Proteomes" id="UP000752171">
    <property type="component" value="Unassembled WGS sequence"/>
</dbReference>
<dbReference type="InterPro" id="IPR027417">
    <property type="entry name" value="P-loop_NTPase"/>
</dbReference>
<accession>A0A8B9GYT4</accession>
<dbReference type="PANTHER" id="PTHR14241">
    <property type="entry name" value="INTERFERON-INDUCED PROTEIN 44"/>
    <property type="match status" value="1"/>
</dbReference>
<dbReference type="Proteomes" id="UP000694621">
    <property type="component" value="Unplaced"/>
</dbReference>
<dbReference type="AlphaFoldDB" id="A0A8B9GYT4"/>
<proteinExistence type="inferred from homology"/>
<evidence type="ECO:0000259" key="2">
    <source>
        <dbReference type="PROSITE" id="PS51886"/>
    </source>
</evidence>
<evidence type="ECO:0000313" key="6">
    <source>
        <dbReference type="Proteomes" id="UP000752171"/>
    </source>
</evidence>
<dbReference type="SMART" id="SM00584">
    <property type="entry name" value="TLDc"/>
    <property type="match status" value="1"/>
</dbReference>
<reference evidence="3 6" key="1">
    <citation type="submission" date="2021-07" db="EMBL/GenBank/DDBJ databases">
        <authorList>
            <person name="Imarazene B."/>
            <person name="Zahm M."/>
            <person name="Klopp C."/>
            <person name="Cabau C."/>
            <person name="Beille S."/>
            <person name="Jouanno E."/>
            <person name="Castinel A."/>
            <person name="Lluch J."/>
            <person name="Gil L."/>
            <person name="Kuchtly C."/>
            <person name="Lopez Roques C."/>
            <person name="Donnadieu C."/>
            <person name="Parrinello H."/>
            <person name="Journot L."/>
            <person name="Du K."/>
            <person name="Schartl M."/>
            <person name="Retaux S."/>
            <person name="Guiguen Y."/>
        </authorList>
    </citation>
    <scope>NUCLEOTIDE SEQUENCE [LARGE SCALE GENOMIC DNA]</scope>
    <source>
        <strain evidence="3">Pach_M1</strain>
        <tissue evidence="3">Testis</tissue>
    </source>
</reference>
<sequence>MSTVTSRLSRQQEKQLCFLLNCSRLSLLFKASVHGYTADAFHRRCDWQGPTVTVAYNNSWFIFGAYTSKYYAQTGQNIADDKAFVFSFNEREMKKKPLRVFSTEAQRSFIDAKTGPNFVSLLFLYNNTATVYSNPGTYNFNPMEIHGNDLQLTEFEVYRVEGAEALMEKPWRNIQWDIEKKKGLMDMITEWKHGVSSVKKARILLVGPVGAGKSSFYNSINSVFKGYVYNQANMGYAGTSLTTQFRAYSIKTGGGKVLPFTLCDTMGLEEGINAGLDIDDFVSILKGHIQNKYQFNPAMPLQTQSPSFCKEPELKDKIHTVVYVIDTCNVKLLSEKVLEKLAAFRRKTNQLGIPQIFLMTKVDEACPSVASDLKNLYQSNYIHKMMQEVSANLGVPLSNVIPVKNYSQDVDLDPQTDILLLNAFVQILRTTEGFFEDFSLEEE</sequence>
<dbReference type="GO" id="GO:0006955">
    <property type="term" value="P:immune response"/>
    <property type="evidence" value="ECO:0007669"/>
    <property type="project" value="TreeGrafter"/>
</dbReference>
<name>A0A8B9GYT4_ASTMX</name>
<comment type="similarity">
    <text evidence="1">Belongs to the IFI44 family.</text>
</comment>
<evidence type="ECO:0000313" key="4">
    <source>
        <dbReference type="Ensembl" id="ENSAMXP00005005848.1"/>
    </source>
</evidence>
<dbReference type="OMA" id="VAGNCYA"/>
<evidence type="ECO:0000256" key="1">
    <source>
        <dbReference type="ARBA" id="ARBA00009243"/>
    </source>
</evidence>
<dbReference type="Gene3D" id="3.40.50.300">
    <property type="entry name" value="P-loop containing nucleotide triphosphate hydrolases"/>
    <property type="match status" value="1"/>
</dbReference>
<dbReference type="SUPFAM" id="SSF52540">
    <property type="entry name" value="P-loop containing nucleoside triphosphate hydrolases"/>
    <property type="match status" value="1"/>
</dbReference>
<evidence type="ECO:0000313" key="5">
    <source>
        <dbReference type="Proteomes" id="UP000694621"/>
    </source>
</evidence>
<reference evidence="4" key="2">
    <citation type="submission" date="2025-05" db="UniProtKB">
        <authorList>
            <consortium name="Ensembl"/>
        </authorList>
    </citation>
    <scope>IDENTIFICATION</scope>
</reference>
<dbReference type="Ensembl" id="ENSAMXT00005006654.1">
    <property type="protein sequence ID" value="ENSAMXP00005005848.1"/>
    <property type="gene ID" value="ENSAMXG00005003530.1"/>
</dbReference>
<dbReference type="CDD" id="cd00882">
    <property type="entry name" value="Ras_like_GTPase"/>
    <property type="match status" value="1"/>
</dbReference>
<dbReference type="EMBL" id="JAICCE010000008">
    <property type="protein sequence ID" value="KAG9273622.1"/>
    <property type="molecule type" value="Genomic_DNA"/>
</dbReference>
<evidence type="ECO:0000313" key="3">
    <source>
        <dbReference type="EMBL" id="KAG9273622.1"/>
    </source>
</evidence>
<dbReference type="InterPro" id="IPR006571">
    <property type="entry name" value="TLDc_dom"/>
</dbReference>
<gene>
    <name evidence="3" type="primary">IFI44L</name>
    <name evidence="3" type="ORF">AMEX_G10356</name>
</gene>
<dbReference type="PANTHER" id="PTHR14241:SF19">
    <property type="entry name" value="INTERFERON-INDUCED PROTEIN 44-LIKE ISOFORM X1-RELATED"/>
    <property type="match status" value="1"/>
</dbReference>
<dbReference type="PROSITE" id="PS51886">
    <property type="entry name" value="TLDC"/>
    <property type="match status" value="1"/>
</dbReference>
<feature type="domain" description="TLDc" evidence="2">
    <location>
        <begin position="1"/>
        <end position="161"/>
    </location>
</feature>
<organism evidence="4 5">
    <name type="scientific">Astyanax mexicanus</name>
    <name type="common">Blind cave fish</name>
    <name type="synonym">Astyanax fasciatus mexicanus</name>
    <dbReference type="NCBI Taxonomy" id="7994"/>
    <lineage>
        <taxon>Eukaryota</taxon>
        <taxon>Metazoa</taxon>
        <taxon>Chordata</taxon>
        <taxon>Craniata</taxon>
        <taxon>Vertebrata</taxon>
        <taxon>Euteleostomi</taxon>
        <taxon>Actinopterygii</taxon>
        <taxon>Neopterygii</taxon>
        <taxon>Teleostei</taxon>
        <taxon>Ostariophysi</taxon>
        <taxon>Characiformes</taxon>
        <taxon>Characoidei</taxon>
        <taxon>Acestrorhamphidae</taxon>
        <taxon>Acestrorhamphinae</taxon>
        <taxon>Astyanax</taxon>
    </lineage>
</organism>